<proteinExistence type="predicted"/>
<evidence type="ECO:0000256" key="1">
    <source>
        <dbReference type="SAM" id="MobiDB-lite"/>
    </source>
</evidence>
<name>A0A7S3AKR5_9EUKA</name>
<gene>
    <name evidence="2" type="ORF">HERI1096_LOCUS8721</name>
</gene>
<feature type="region of interest" description="Disordered" evidence="1">
    <location>
        <begin position="103"/>
        <end position="142"/>
    </location>
</feature>
<accession>A0A7S3AKR5</accession>
<sequence length="218" mass="23025">MALPAQTREVLLWSISQPHRPPLQLCIESLHAEPRTLETAITAAAAAYLGVRCSSQSHVIRVWDEEGQGFASISHARQIPREGVIKAAVVSRVRLKTGTCAPAKAAVESPSTAPDSRPTPLPKRQAMNAPSPHTAVAPAGKHSGAWVPPYAVEEAVRTPTTATSPQPRPAVATVGLPSPGGWTVPAQSKILDYPLGTVVVRGRRSSADDLLDELVNAL</sequence>
<protein>
    <submittedName>
        <fullName evidence="2">Uncharacterized protein</fullName>
    </submittedName>
</protein>
<organism evidence="2">
    <name type="scientific">Haptolina ericina</name>
    <dbReference type="NCBI Taxonomy" id="156174"/>
    <lineage>
        <taxon>Eukaryota</taxon>
        <taxon>Haptista</taxon>
        <taxon>Haptophyta</taxon>
        <taxon>Prymnesiophyceae</taxon>
        <taxon>Prymnesiales</taxon>
        <taxon>Prymnesiaceae</taxon>
        <taxon>Haptolina</taxon>
    </lineage>
</organism>
<dbReference type="EMBL" id="HBHX01015577">
    <property type="protein sequence ID" value="CAE0108061.1"/>
    <property type="molecule type" value="Transcribed_RNA"/>
</dbReference>
<evidence type="ECO:0000313" key="2">
    <source>
        <dbReference type="EMBL" id="CAE0108061.1"/>
    </source>
</evidence>
<reference evidence="2" key="1">
    <citation type="submission" date="2021-01" db="EMBL/GenBank/DDBJ databases">
        <authorList>
            <person name="Corre E."/>
            <person name="Pelletier E."/>
            <person name="Niang G."/>
            <person name="Scheremetjew M."/>
            <person name="Finn R."/>
            <person name="Kale V."/>
            <person name="Holt S."/>
            <person name="Cochrane G."/>
            <person name="Meng A."/>
            <person name="Brown T."/>
            <person name="Cohen L."/>
        </authorList>
    </citation>
    <scope>NUCLEOTIDE SEQUENCE</scope>
    <source>
        <strain evidence="2">CCMP281</strain>
    </source>
</reference>
<dbReference type="AlphaFoldDB" id="A0A7S3AKR5"/>